<dbReference type="GO" id="GO:0045892">
    <property type="term" value="P:negative regulation of DNA-templated transcription"/>
    <property type="evidence" value="ECO:0007669"/>
    <property type="project" value="TreeGrafter"/>
</dbReference>
<dbReference type="EMBL" id="MLYO01000025">
    <property type="protein sequence ID" value="OIK04764.1"/>
    <property type="molecule type" value="Genomic_DNA"/>
</dbReference>
<sequence length="275" mass="30238">MVSGVNEEPTPSAGRGGTPLWRHVRDDLRGRLAQGEFVDSFPGENELAARYGVSRHTIRAALRELREEGLVTAARGRRQRPVGEAGIEQPLGALYSLFASVEAAGLEQRSIVRTLDVRADAHVAVRLGMEESTPLLYLERIRLADGEPLAHDKVWLLAADARALLDADFGHTGLYDELADRCGIRLVGGEERIHAVVPTPAERRLLDLPEGVAAFSIQRLGRTHGRTVEWRTTLIRADRFSVLAQFDARAGYRLDPAGSRFTGPARSGRRLDAVR</sequence>
<dbReference type="Pfam" id="PF07702">
    <property type="entry name" value="UTRA"/>
    <property type="match status" value="1"/>
</dbReference>
<keyword evidence="7" id="KW-1185">Reference proteome</keyword>
<dbReference type="PRINTS" id="PR00035">
    <property type="entry name" value="HTHGNTR"/>
</dbReference>
<keyword evidence="1" id="KW-0805">Transcription regulation</keyword>
<dbReference type="SMART" id="SM00866">
    <property type="entry name" value="UTRA"/>
    <property type="match status" value="1"/>
</dbReference>
<dbReference type="Pfam" id="PF00392">
    <property type="entry name" value="GntR"/>
    <property type="match status" value="1"/>
</dbReference>
<dbReference type="SMART" id="SM00345">
    <property type="entry name" value="HTH_GNTR"/>
    <property type="match status" value="1"/>
</dbReference>
<evidence type="ECO:0000259" key="5">
    <source>
        <dbReference type="PROSITE" id="PS50949"/>
    </source>
</evidence>
<dbReference type="PANTHER" id="PTHR44846">
    <property type="entry name" value="MANNOSYL-D-GLYCERATE TRANSPORT/METABOLISM SYSTEM REPRESSOR MNGR-RELATED"/>
    <property type="match status" value="1"/>
</dbReference>
<dbReference type="InterPro" id="IPR028978">
    <property type="entry name" value="Chorismate_lyase_/UTRA_dom_sf"/>
</dbReference>
<evidence type="ECO:0000313" key="7">
    <source>
        <dbReference type="Proteomes" id="UP000179642"/>
    </source>
</evidence>
<dbReference type="Gene3D" id="1.10.10.10">
    <property type="entry name" value="Winged helix-like DNA-binding domain superfamily/Winged helix DNA-binding domain"/>
    <property type="match status" value="1"/>
</dbReference>
<gene>
    <name evidence="6" type="ORF">BIV23_15445</name>
</gene>
<dbReference type="AlphaFoldDB" id="A0A1S2QFA3"/>
<reference evidence="6 7" key="1">
    <citation type="submission" date="2016-10" db="EMBL/GenBank/DDBJ databases">
        <title>Genome sequence of Streptomyces sp. MUSC 1.</title>
        <authorList>
            <person name="Lee L.-H."/>
            <person name="Ser H.-L."/>
            <person name="Law J.W.-F."/>
        </authorList>
    </citation>
    <scope>NUCLEOTIDE SEQUENCE [LARGE SCALE GENOMIC DNA]</scope>
    <source>
        <strain evidence="6 7">MUSC 1</strain>
    </source>
</reference>
<protein>
    <submittedName>
        <fullName evidence="6">GntR family transcriptional regulator</fullName>
    </submittedName>
</protein>
<dbReference type="PANTHER" id="PTHR44846:SF1">
    <property type="entry name" value="MANNOSYL-D-GLYCERATE TRANSPORT_METABOLISM SYSTEM REPRESSOR MNGR-RELATED"/>
    <property type="match status" value="1"/>
</dbReference>
<keyword evidence="2" id="KW-0238">DNA-binding</keyword>
<feature type="domain" description="HTH gntR-type" evidence="5">
    <location>
        <begin position="18"/>
        <end position="85"/>
    </location>
</feature>
<comment type="caution">
    <text evidence="6">The sequence shown here is derived from an EMBL/GenBank/DDBJ whole genome shotgun (WGS) entry which is preliminary data.</text>
</comment>
<evidence type="ECO:0000313" key="6">
    <source>
        <dbReference type="EMBL" id="OIK04764.1"/>
    </source>
</evidence>
<evidence type="ECO:0000256" key="2">
    <source>
        <dbReference type="ARBA" id="ARBA00023125"/>
    </source>
</evidence>
<dbReference type="PROSITE" id="PS50949">
    <property type="entry name" value="HTH_GNTR"/>
    <property type="match status" value="1"/>
</dbReference>
<name>A0A1S2QFA3_9ACTN</name>
<evidence type="ECO:0000256" key="3">
    <source>
        <dbReference type="ARBA" id="ARBA00023163"/>
    </source>
</evidence>
<dbReference type="InterPro" id="IPR036388">
    <property type="entry name" value="WH-like_DNA-bd_sf"/>
</dbReference>
<dbReference type="InterPro" id="IPR036390">
    <property type="entry name" value="WH_DNA-bd_sf"/>
</dbReference>
<dbReference type="Proteomes" id="UP000179642">
    <property type="component" value="Unassembled WGS sequence"/>
</dbReference>
<dbReference type="SUPFAM" id="SSF64288">
    <property type="entry name" value="Chorismate lyase-like"/>
    <property type="match status" value="1"/>
</dbReference>
<dbReference type="GO" id="GO:0003700">
    <property type="term" value="F:DNA-binding transcription factor activity"/>
    <property type="evidence" value="ECO:0007669"/>
    <property type="project" value="InterPro"/>
</dbReference>
<evidence type="ECO:0000256" key="1">
    <source>
        <dbReference type="ARBA" id="ARBA00023015"/>
    </source>
</evidence>
<dbReference type="InterPro" id="IPR011663">
    <property type="entry name" value="UTRA"/>
</dbReference>
<dbReference type="Gene3D" id="3.40.1410.10">
    <property type="entry name" value="Chorismate lyase-like"/>
    <property type="match status" value="1"/>
</dbReference>
<dbReference type="CDD" id="cd07377">
    <property type="entry name" value="WHTH_GntR"/>
    <property type="match status" value="1"/>
</dbReference>
<dbReference type="GO" id="GO:0003677">
    <property type="term" value="F:DNA binding"/>
    <property type="evidence" value="ECO:0007669"/>
    <property type="project" value="UniProtKB-KW"/>
</dbReference>
<dbReference type="InterPro" id="IPR050679">
    <property type="entry name" value="Bact_HTH_transcr_reg"/>
</dbReference>
<proteinExistence type="predicted"/>
<organism evidence="6 7">
    <name type="scientific">Streptomyces monashensis</name>
    <dbReference type="NCBI Taxonomy" id="1678012"/>
    <lineage>
        <taxon>Bacteria</taxon>
        <taxon>Bacillati</taxon>
        <taxon>Actinomycetota</taxon>
        <taxon>Actinomycetes</taxon>
        <taxon>Kitasatosporales</taxon>
        <taxon>Streptomycetaceae</taxon>
        <taxon>Streptomyces</taxon>
    </lineage>
</organism>
<feature type="region of interest" description="Disordered" evidence="4">
    <location>
        <begin position="1"/>
        <end position="21"/>
    </location>
</feature>
<evidence type="ECO:0000256" key="4">
    <source>
        <dbReference type="SAM" id="MobiDB-lite"/>
    </source>
</evidence>
<dbReference type="SUPFAM" id="SSF46785">
    <property type="entry name" value="Winged helix' DNA-binding domain"/>
    <property type="match status" value="1"/>
</dbReference>
<accession>A0A1S2QFA3</accession>
<keyword evidence="3" id="KW-0804">Transcription</keyword>
<dbReference type="InterPro" id="IPR000524">
    <property type="entry name" value="Tscrpt_reg_HTH_GntR"/>
</dbReference>